<reference evidence="1 2" key="1">
    <citation type="journal article" date="2013" name="Genome Announc.">
        <title>Draft Genome of Pseudomonas stutzeri Strain NF13, a Nitrogen Fixer Isolated from the Galapagos Rift Hydrothermal Vent.</title>
        <authorList>
            <person name="Pena A."/>
            <person name="Busquets A."/>
            <person name="Gomila M."/>
            <person name="Mayol J."/>
            <person name="Bosch R."/>
            <person name="Nogales B."/>
            <person name="Garcia-Valdes E."/>
            <person name="Bennasar A."/>
            <person name="Lalucat J."/>
        </authorList>
    </citation>
    <scope>NUCLEOTIDE SEQUENCE [LARGE SCALE GENOMIC DNA]</scope>
    <source>
        <strain evidence="1 2">NF13</strain>
    </source>
</reference>
<evidence type="ECO:0000313" key="1">
    <source>
        <dbReference type="EMBL" id="EME01449.1"/>
    </source>
</evidence>
<dbReference type="AlphaFoldDB" id="M2VPD8"/>
<comment type="caution">
    <text evidence="1">The sequence shown here is derived from an EMBL/GenBank/DDBJ whole genome shotgun (WGS) entry which is preliminary data.</text>
</comment>
<sequence length="39" mass="4351">MHRTAAVDSTRTMVECFEAQFDLTPERLIGYAAYAVQSA</sequence>
<gene>
    <name evidence="1" type="ORF">B381_03382</name>
</gene>
<dbReference type="EMBL" id="AOBS01000021">
    <property type="protein sequence ID" value="EME01449.1"/>
    <property type="molecule type" value="Genomic_DNA"/>
</dbReference>
<protein>
    <submittedName>
        <fullName evidence="1">Uncharacterized protein</fullName>
    </submittedName>
</protein>
<evidence type="ECO:0000313" key="2">
    <source>
        <dbReference type="Proteomes" id="UP000011700"/>
    </source>
</evidence>
<organism evidence="1 2">
    <name type="scientific">Stutzerimonas stutzeri NF13</name>
    <dbReference type="NCBI Taxonomy" id="1212548"/>
    <lineage>
        <taxon>Bacteria</taxon>
        <taxon>Pseudomonadati</taxon>
        <taxon>Pseudomonadota</taxon>
        <taxon>Gammaproteobacteria</taxon>
        <taxon>Pseudomonadales</taxon>
        <taxon>Pseudomonadaceae</taxon>
        <taxon>Stutzerimonas</taxon>
    </lineage>
</organism>
<name>M2VPD8_STUST</name>
<dbReference type="Proteomes" id="UP000011700">
    <property type="component" value="Unassembled WGS sequence"/>
</dbReference>
<proteinExistence type="predicted"/>
<accession>M2VPD8</accession>
<dbReference type="PATRIC" id="fig|1212548.4.peg.635"/>
<dbReference type="eggNOG" id="ENOG5030IWV">
    <property type="taxonomic scope" value="Bacteria"/>
</dbReference>